<evidence type="ECO:0000256" key="1">
    <source>
        <dbReference type="SAM" id="MobiDB-lite"/>
    </source>
</evidence>
<reference evidence="2" key="1">
    <citation type="journal article" date="2019" name="bioRxiv">
        <title>The Genome of the Zebra Mussel, Dreissena polymorpha: A Resource for Invasive Species Research.</title>
        <authorList>
            <person name="McCartney M.A."/>
            <person name="Auch B."/>
            <person name="Kono T."/>
            <person name="Mallez S."/>
            <person name="Zhang Y."/>
            <person name="Obille A."/>
            <person name="Becker A."/>
            <person name="Abrahante J.E."/>
            <person name="Garbe J."/>
            <person name="Badalamenti J.P."/>
            <person name="Herman A."/>
            <person name="Mangelson H."/>
            <person name="Liachko I."/>
            <person name="Sullivan S."/>
            <person name="Sone E.D."/>
            <person name="Koren S."/>
            <person name="Silverstein K.A.T."/>
            <person name="Beckman K.B."/>
            <person name="Gohl D.M."/>
        </authorList>
    </citation>
    <scope>NUCLEOTIDE SEQUENCE</scope>
    <source>
        <strain evidence="2">Duluth1</strain>
        <tissue evidence="2">Whole animal</tissue>
    </source>
</reference>
<dbReference type="Proteomes" id="UP000828390">
    <property type="component" value="Unassembled WGS sequence"/>
</dbReference>
<evidence type="ECO:0000313" key="2">
    <source>
        <dbReference type="EMBL" id="KAH3769295.1"/>
    </source>
</evidence>
<dbReference type="AlphaFoldDB" id="A0A9D4ICZ0"/>
<name>A0A9D4ICZ0_DREPO</name>
<comment type="caution">
    <text evidence="2">The sequence shown here is derived from an EMBL/GenBank/DDBJ whole genome shotgun (WGS) entry which is preliminary data.</text>
</comment>
<organism evidence="2 3">
    <name type="scientific">Dreissena polymorpha</name>
    <name type="common">Zebra mussel</name>
    <name type="synonym">Mytilus polymorpha</name>
    <dbReference type="NCBI Taxonomy" id="45954"/>
    <lineage>
        <taxon>Eukaryota</taxon>
        <taxon>Metazoa</taxon>
        <taxon>Spiralia</taxon>
        <taxon>Lophotrochozoa</taxon>
        <taxon>Mollusca</taxon>
        <taxon>Bivalvia</taxon>
        <taxon>Autobranchia</taxon>
        <taxon>Heteroconchia</taxon>
        <taxon>Euheterodonta</taxon>
        <taxon>Imparidentia</taxon>
        <taxon>Neoheterodontei</taxon>
        <taxon>Myida</taxon>
        <taxon>Dreissenoidea</taxon>
        <taxon>Dreissenidae</taxon>
        <taxon>Dreissena</taxon>
    </lineage>
</organism>
<proteinExistence type="predicted"/>
<sequence length="89" mass="9746">MQTAVRRPTAPSRPSQRPVSPCPVFNQTLTGISLPRVPLQPHSSLLQNDPRPEADNETPSILKAEVEEAVRSLYAGKSSEMENVPSELI</sequence>
<keyword evidence="3" id="KW-1185">Reference proteome</keyword>
<reference evidence="2" key="2">
    <citation type="submission" date="2020-11" db="EMBL/GenBank/DDBJ databases">
        <authorList>
            <person name="McCartney M.A."/>
            <person name="Auch B."/>
            <person name="Kono T."/>
            <person name="Mallez S."/>
            <person name="Becker A."/>
            <person name="Gohl D.M."/>
            <person name="Silverstein K.A.T."/>
            <person name="Koren S."/>
            <person name="Bechman K.B."/>
            <person name="Herman A."/>
            <person name="Abrahante J.E."/>
            <person name="Garbe J."/>
        </authorList>
    </citation>
    <scope>NUCLEOTIDE SEQUENCE</scope>
    <source>
        <strain evidence="2">Duluth1</strain>
        <tissue evidence="2">Whole animal</tissue>
    </source>
</reference>
<evidence type="ECO:0000313" key="3">
    <source>
        <dbReference type="Proteomes" id="UP000828390"/>
    </source>
</evidence>
<accession>A0A9D4ICZ0</accession>
<dbReference type="EMBL" id="JAIWYP010000009">
    <property type="protein sequence ID" value="KAH3769295.1"/>
    <property type="molecule type" value="Genomic_DNA"/>
</dbReference>
<gene>
    <name evidence="2" type="ORF">DPMN_170545</name>
</gene>
<protein>
    <submittedName>
        <fullName evidence="2">Uncharacterized protein</fullName>
    </submittedName>
</protein>
<feature type="region of interest" description="Disordered" evidence="1">
    <location>
        <begin position="1"/>
        <end position="60"/>
    </location>
</feature>